<gene>
    <name evidence="1" type="ORF">L0M14_16365</name>
</gene>
<name>A0ABY3SE64_9BACL</name>
<keyword evidence="2" id="KW-1185">Reference proteome</keyword>
<dbReference type="RefSeq" id="WP_235117751.1">
    <property type="nucleotide sequence ID" value="NZ_CP090978.1"/>
</dbReference>
<evidence type="ECO:0000313" key="1">
    <source>
        <dbReference type="EMBL" id="UJF31405.1"/>
    </source>
</evidence>
<dbReference type="EMBL" id="CP090978">
    <property type="protein sequence ID" value="UJF31405.1"/>
    <property type="molecule type" value="Genomic_DNA"/>
</dbReference>
<protein>
    <submittedName>
        <fullName evidence="1">Uncharacterized protein</fullName>
    </submittedName>
</protein>
<proteinExistence type="predicted"/>
<evidence type="ECO:0000313" key="2">
    <source>
        <dbReference type="Proteomes" id="UP001649230"/>
    </source>
</evidence>
<reference evidence="1 2" key="1">
    <citation type="journal article" date="2024" name="Int. J. Syst. Evol. Microbiol.">
        <title>Paenibacillus hexagrammi sp. nov., a novel bacterium isolated from the gut content of Hexagrammos agrammus.</title>
        <authorList>
            <person name="Jung H.K."/>
            <person name="Kim D.G."/>
            <person name="Zin H."/>
            <person name="Park J."/>
            <person name="Jung H."/>
            <person name="Kim Y.O."/>
            <person name="Kong H.J."/>
            <person name="Kim J.W."/>
            <person name="Kim Y.S."/>
        </authorList>
    </citation>
    <scope>NUCLEOTIDE SEQUENCE [LARGE SCALE GENOMIC DNA]</scope>
    <source>
        <strain evidence="1 2">YPD9-1</strain>
    </source>
</reference>
<dbReference type="Proteomes" id="UP001649230">
    <property type="component" value="Chromosome"/>
</dbReference>
<accession>A0ABY3SE64</accession>
<organism evidence="1 2">
    <name type="scientific">Paenibacillus hexagrammi</name>
    <dbReference type="NCBI Taxonomy" id="2908839"/>
    <lineage>
        <taxon>Bacteria</taxon>
        <taxon>Bacillati</taxon>
        <taxon>Bacillota</taxon>
        <taxon>Bacilli</taxon>
        <taxon>Bacillales</taxon>
        <taxon>Paenibacillaceae</taxon>
        <taxon>Paenibacillus</taxon>
    </lineage>
</organism>
<sequence>MIRLAESQDAALAVKFLTDSFLAERTRCLGIIDRYGDLIWLIQPIHDSAEDGSDPYARTVKFLEGQFELIQRATADSLGMNFAVTICADPSEWRQLSAVHDRIRNQQHKRGGDGAQLVQTIHMETIETAAQSRLLKEKTELLAVHLEGEEESSFYSCWMS</sequence>